<dbReference type="InterPro" id="IPR013022">
    <property type="entry name" value="Xyl_isomerase-like_TIM-brl"/>
</dbReference>
<evidence type="ECO:0000259" key="1">
    <source>
        <dbReference type="Pfam" id="PF01261"/>
    </source>
</evidence>
<keyword evidence="2" id="KW-0413">Isomerase</keyword>
<dbReference type="InterPro" id="IPR036237">
    <property type="entry name" value="Xyl_isomerase-like_sf"/>
</dbReference>
<dbReference type="Proteomes" id="UP001165489">
    <property type="component" value="Unassembled WGS sequence"/>
</dbReference>
<dbReference type="PANTHER" id="PTHR12110:SF21">
    <property type="entry name" value="XYLOSE ISOMERASE-LIKE TIM BARREL DOMAIN-CONTAINING PROTEIN"/>
    <property type="match status" value="1"/>
</dbReference>
<dbReference type="EMBL" id="JAKZGP010000008">
    <property type="protein sequence ID" value="MCH7408750.1"/>
    <property type="molecule type" value="Genomic_DNA"/>
</dbReference>
<protein>
    <submittedName>
        <fullName evidence="2">Sugar phosphate isomerase/epimerase</fullName>
    </submittedName>
</protein>
<proteinExistence type="predicted"/>
<dbReference type="InterPro" id="IPR050312">
    <property type="entry name" value="IolE/XylAMocC-like"/>
</dbReference>
<dbReference type="Gene3D" id="3.20.20.150">
    <property type="entry name" value="Divalent-metal-dependent TIM barrel enzymes"/>
    <property type="match status" value="1"/>
</dbReference>
<gene>
    <name evidence="2" type="ORF">MM239_05040</name>
</gene>
<evidence type="ECO:0000313" key="3">
    <source>
        <dbReference type="Proteomes" id="UP001165489"/>
    </source>
</evidence>
<dbReference type="SUPFAM" id="SSF51658">
    <property type="entry name" value="Xylose isomerase-like"/>
    <property type="match status" value="1"/>
</dbReference>
<keyword evidence="3" id="KW-1185">Reference proteome</keyword>
<reference evidence="2" key="1">
    <citation type="submission" date="2022-03" db="EMBL/GenBank/DDBJ databases">
        <title>De novo assembled genomes of Belliella spp. (Cyclobacteriaceae) strains.</title>
        <authorList>
            <person name="Szabo A."/>
            <person name="Korponai K."/>
            <person name="Felfoldi T."/>
        </authorList>
    </citation>
    <scope>NUCLEOTIDE SEQUENCE</scope>
    <source>
        <strain evidence="2">DSM 111904</strain>
    </source>
</reference>
<evidence type="ECO:0000313" key="2">
    <source>
        <dbReference type="EMBL" id="MCH7408750.1"/>
    </source>
</evidence>
<accession>A0ABS9UXS3</accession>
<organism evidence="2 3">
    <name type="scientific">Belliella filtrata</name>
    <dbReference type="NCBI Taxonomy" id="2923435"/>
    <lineage>
        <taxon>Bacteria</taxon>
        <taxon>Pseudomonadati</taxon>
        <taxon>Bacteroidota</taxon>
        <taxon>Cytophagia</taxon>
        <taxon>Cytophagales</taxon>
        <taxon>Cyclobacteriaceae</taxon>
        <taxon>Belliella</taxon>
    </lineage>
</organism>
<dbReference type="PANTHER" id="PTHR12110">
    <property type="entry name" value="HYDROXYPYRUVATE ISOMERASE"/>
    <property type="match status" value="1"/>
</dbReference>
<name>A0ABS9UXS3_9BACT</name>
<dbReference type="GO" id="GO:0016853">
    <property type="term" value="F:isomerase activity"/>
    <property type="evidence" value="ECO:0007669"/>
    <property type="project" value="UniProtKB-KW"/>
</dbReference>
<dbReference type="RefSeq" id="WP_241347115.1">
    <property type="nucleotide sequence ID" value="NZ_JAKZGP010000008.1"/>
</dbReference>
<feature type="domain" description="Xylose isomerase-like TIM barrel" evidence="1">
    <location>
        <begin position="44"/>
        <end position="311"/>
    </location>
</feature>
<dbReference type="Pfam" id="PF01261">
    <property type="entry name" value="AP_endonuc_2"/>
    <property type="match status" value="1"/>
</dbReference>
<comment type="caution">
    <text evidence="2">The sequence shown here is derived from an EMBL/GenBank/DDBJ whole genome shotgun (WGS) entry which is preliminary data.</text>
</comment>
<sequence>MNNQIWIMTSAFDQLSLEEVISKAHLVGVQGLDLCVFRKDGTRDDFVATHLDYDNFSQETASRLIDQFNTAQLRLSLGAFDNLIGGNESQRVHNQNHLLKLIRMAHLLGGDENDVTVGTFVGYNHELGIQEHGFEKNLEEYQRIFTPIIKYAEDLGVTVLYENCPMEGWRSSGYSTTFNNLTGVLAARKIMYELVPSKAHGEIYDPSHDIWQQTDPIEVIRHTDMNRLKRIHVKSTRNISDPYWGNMYPMQKVKKEWAESAGIPSSTNDWDRHHYEATLPGFGLGDSMDWRSFVDVLKNRGFKGPFEIENEAKLSKQTGNLGAIIQGCKATVQNLAPLLWALGDDGYQFPASAMTPLIQTNRKDISVVTMKDLS</sequence>